<organism evidence="3 4">
    <name type="scientific">Vibrio algarum</name>
    <dbReference type="NCBI Taxonomy" id="3020714"/>
    <lineage>
        <taxon>Bacteria</taxon>
        <taxon>Pseudomonadati</taxon>
        <taxon>Pseudomonadota</taxon>
        <taxon>Gammaproteobacteria</taxon>
        <taxon>Vibrionales</taxon>
        <taxon>Vibrionaceae</taxon>
        <taxon>Vibrio</taxon>
    </lineage>
</organism>
<keyword evidence="1" id="KW-0677">Repeat</keyword>
<evidence type="ECO:0000256" key="2">
    <source>
        <dbReference type="ARBA" id="ARBA00022803"/>
    </source>
</evidence>
<dbReference type="InterPro" id="IPR050498">
    <property type="entry name" value="Ycf3"/>
</dbReference>
<keyword evidence="4" id="KW-1185">Reference proteome</keyword>
<dbReference type="Pfam" id="PF13431">
    <property type="entry name" value="TPR_17"/>
    <property type="match status" value="1"/>
</dbReference>
<keyword evidence="2" id="KW-0802">TPR repeat</keyword>
<comment type="caution">
    <text evidence="3">The sequence shown here is derived from an EMBL/GenBank/DDBJ whole genome shotgun (WGS) entry which is preliminary data.</text>
</comment>
<gene>
    <name evidence="3" type="ORF">PGX00_16505</name>
</gene>
<proteinExistence type="predicted"/>
<name>A0ABT4YUA1_9VIBR</name>
<dbReference type="EMBL" id="JAQLOI010000003">
    <property type="protein sequence ID" value="MDB1125156.1"/>
    <property type="molecule type" value="Genomic_DNA"/>
</dbReference>
<dbReference type="PANTHER" id="PTHR44858:SF1">
    <property type="entry name" value="UDP-N-ACETYLGLUCOSAMINE--PEPTIDE N-ACETYLGLUCOSAMINYLTRANSFERASE SPINDLY-RELATED"/>
    <property type="match status" value="1"/>
</dbReference>
<accession>A0ABT4YUA1</accession>
<evidence type="ECO:0000313" key="3">
    <source>
        <dbReference type="EMBL" id="MDB1125156.1"/>
    </source>
</evidence>
<dbReference type="Gene3D" id="1.25.40.10">
    <property type="entry name" value="Tetratricopeptide repeat domain"/>
    <property type="match status" value="2"/>
</dbReference>
<dbReference type="InterPro" id="IPR011990">
    <property type="entry name" value="TPR-like_helical_dom_sf"/>
</dbReference>
<reference evidence="3 4" key="1">
    <citation type="submission" date="2023-01" db="EMBL/GenBank/DDBJ databases">
        <title>Vibrio sp. KJ40-1 sp.nov, isolated from marine algae.</title>
        <authorList>
            <person name="Butt M."/>
            <person name="Kim J.M.J."/>
            <person name="Jeon C.O.C."/>
        </authorList>
    </citation>
    <scope>NUCLEOTIDE SEQUENCE [LARGE SCALE GENOMIC DNA]</scope>
    <source>
        <strain evidence="3 4">KJ40-1</strain>
    </source>
</reference>
<dbReference type="SUPFAM" id="SSF48452">
    <property type="entry name" value="TPR-like"/>
    <property type="match status" value="2"/>
</dbReference>
<dbReference type="Proteomes" id="UP001210678">
    <property type="component" value="Unassembled WGS sequence"/>
</dbReference>
<sequence length="366" mass="42038">MNSNNVGWVEELFLILDIDATKEEWQAKYEEAMHSLKNEVQFMVSTLNNNEQQLVQEAQKRVTSFYINGSRSKLNMDIKVIASEILLRNQQPELALTVLQPIEMDASADYFINFGRALMQIGILDQAKHCFINACEKSPDSAEPLFHLGFCAGISGEAKASASFYKESLEKDPKHIGSLLNLAYLNYQLEQFDTAIEYSKQVIDIDKKVIGGYLTICACLNATKEFSKSSEYIKKARALFGNDVLELDEVESVVCFELKEYKKVIELVTRYLITHPKAVDLRYIRGNSNIHLENWNEALVDINELLSLEPFDTQNLEMKFNVLYWAKRWEEAEIAYIKLLENAPQLRIKYTQEYTDIRKNLAIVIG</sequence>
<dbReference type="PANTHER" id="PTHR44858">
    <property type="entry name" value="TETRATRICOPEPTIDE REPEAT PROTEIN 6"/>
    <property type="match status" value="1"/>
</dbReference>
<evidence type="ECO:0000313" key="4">
    <source>
        <dbReference type="Proteomes" id="UP001210678"/>
    </source>
</evidence>
<dbReference type="InterPro" id="IPR019734">
    <property type="entry name" value="TPR_rpt"/>
</dbReference>
<protein>
    <submittedName>
        <fullName evidence="3">Tetratricopeptide repeat protein</fullName>
    </submittedName>
</protein>
<dbReference type="SMART" id="SM00028">
    <property type="entry name" value="TPR"/>
    <property type="match status" value="5"/>
</dbReference>
<evidence type="ECO:0000256" key="1">
    <source>
        <dbReference type="ARBA" id="ARBA00022737"/>
    </source>
</evidence>
<dbReference type="RefSeq" id="WP_272138603.1">
    <property type="nucleotide sequence ID" value="NZ_JAQLOI010000003.1"/>
</dbReference>